<proteinExistence type="predicted"/>
<comment type="caution">
    <text evidence="2">The sequence shown here is derived from an EMBL/GenBank/DDBJ whole genome shotgun (WGS) entry which is preliminary data.</text>
</comment>
<dbReference type="InterPro" id="IPR013491">
    <property type="entry name" value="Tape_meas_N"/>
</dbReference>
<gene>
    <name evidence="2" type="ORF">PG2002B_1045</name>
</gene>
<dbReference type="InterPro" id="IPR016024">
    <property type="entry name" value="ARM-type_fold"/>
</dbReference>
<feature type="domain" description="Tape measure protein N-terminal" evidence="1">
    <location>
        <begin position="76"/>
        <end position="250"/>
    </location>
</feature>
<dbReference type="SUPFAM" id="SSF48371">
    <property type="entry name" value="ARM repeat"/>
    <property type="match status" value="1"/>
</dbReference>
<dbReference type="NCBIfam" id="TIGR02675">
    <property type="entry name" value="tape_meas_nterm"/>
    <property type="match status" value="1"/>
</dbReference>
<dbReference type="Proteomes" id="UP000292655">
    <property type="component" value="Unassembled WGS sequence"/>
</dbReference>
<evidence type="ECO:0000313" key="2">
    <source>
        <dbReference type="EMBL" id="RYQ37168.1"/>
    </source>
</evidence>
<evidence type="ECO:0000259" key="1">
    <source>
        <dbReference type="Pfam" id="PF20155"/>
    </source>
</evidence>
<accession>A0AB37X0I3</accession>
<organism evidence="2 3">
    <name type="scientific">Bifidobacterium pseudolongum subsp. globosum</name>
    <dbReference type="NCBI Taxonomy" id="1690"/>
    <lineage>
        <taxon>Bacteria</taxon>
        <taxon>Bacillati</taxon>
        <taxon>Actinomycetota</taxon>
        <taxon>Actinomycetes</taxon>
        <taxon>Bifidobacteriales</taxon>
        <taxon>Bifidobacteriaceae</taxon>
        <taxon>Bifidobacterium</taxon>
    </lineage>
</organism>
<name>A0AB37X0I3_9BIFI</name>
<protein>
    <submittedName>
        <fullName evidence="2">Tape measure domain-containing protein</fullName>
    </submittedName>
</protein>
<dbReference type="EMBL" id="RYUX01000011">
    <property type="protein sequence ID" value="RYQ37168.1"/>
    <property type="molecule type" value="Genomic_DNA"/>
</dbReference>
<dbReference type="Pfam" id="PF20155">
    <property type="entry name" value="TMP_3"/>
    <property type="match status" value="1"/>
</dbReference>
<dbReference type="RefSeq" id="WP_129874324.1">
    <property type="nucleotide sequence ID" value="NZ_RYUX01000011.1"/>
</dbReference>
<dbReference type="AlphaFoldDB" id="A0AB37X0I3"/>
<evidence type="ECO:0000313" key="3">
    <source>
        <dbReference type="Proteomes" id="UP000292655"/>
    </source>
</evidence>
<reference evidence="2 3" key="1">
    <citation type="submission" date="2018-12" db="EMBL/GenBank/DDBJ databases">
        <title>Unveiling genomic diversity among members of the Bifidobacterium pseudolongum species, a widely distributed gut commensal of the animal kingdom.</title>
        <authorList>
            <person name="Lugli G.A."/>
            <person name="Duranti S."/>
            <person name="Albert K."/>
            <person name="Mancabelli L."/>
            <person name="Napoli S."/>
            <person name="Viappiani A."/>
            <person name="Anzalone R."/>
            <person name="Longhi G."/>
            <person name="Milani C."/>
            <person name="Turroni F."/>
            <person name="Alessandri G."/>
            <person name="Sela D.A."/>
            <person name="Van Sinderen D."/>
            <person name="Ventura M."/>
        </authorList>
    </citation>
    <scope>NUCLEOTIDE SEQUENCE [LARGE SCALE GENOMIC DNA]</scope>
    <source>
        <strain evidence="2 3">2002B</strain>
    </source>
</reference>
<sequence length="1007" mass="104249">MAQELGTGYIIISPSTKGLGKAIEGSISEGTTKGTNGADKTILGKIGGAFGKVGKIGVAATAAVGTAIVGLAAKGGFDRALNIERAQTKLKALGHDTKSIDGIMDSALASVKGTAFGLGDAASVAAGLVASGVKQGGQLQTVLKTVGDTAQIAGVEFKDMGVIFGKVAATGKLQGDEMLQLMEAGIPVLQYLADHFQVTAEEAQKMVSDGKVSFEDFEAAMREHLGGAAKSAGDSFDGMLANIKAAFSRTGETIATPLINSMTQLGNKAIPIIDQIGGKVGELASQFTDRLAGAVDVIGGKMDEFSKKLETGEITIDDLIRKLGELAGGFTVLAAVGGNLDTIMGAFDQLGSITDGAASKVKSGIDNIKNAFMNGMDSLGTFKSLFNKDIRESMIIDGSPEAQAVGRITEGLGRIRDGLTNGIGKLNGTKLGTAVSNIFSTMRDGINSGTSKVKTSITSKLADIAFVFENNPIVTSVKGVGYKITAGLSSVGGKVKNALAPLGEIFGGLGDLIGPKLQGGLDAVGGMISSFFNPANFLKFVGIGGIIAALLAGLGMINESTGGQIQTMIDGLGTQIQQIAPKIMEWIQVQLPAFIASGAQILTSLMQGITENLPLLMSFAGELVNSLCTGLAAALPTLMPMGVQMLTTLITSLIEQIPLLLQAGMTLLQGLCQGILESLPILVAQIPVIIESIITALATGLPRILQQGGEILLSLINGLVQQMPALVAQVPRIIQTIVTGLTQNLPRIIQSGMDILLKLINGLVKALPQLVSYVPQIIASIVRTLASNLPQILQAGVQILVMLINGLIQAIPRLIAAIPQCVSAIKDGFAQVNWGDVGMQIINGIISGITGMAGALWDAAVNVAKGALDKAKSWLGIHSPSRRFRDEVGKMIGEGIAVGIDATAKDVETAGKDLVENAFPSSIQVPRIDAARWKAGVRASADKAMDLLKIDFAMPVTASGKYLPDTYGRSESYELTINGVDYSGDERLAVLVRELVAATGVVLKARS</sequence>